<dbReference type="EMBL" id="JANFAV010000036">
    <property type="protein sequence ID" value="MCW6537786.1"/>
    <property type="molecule type" value="Genomic_DNA"/>
</dbReference>
<gene>
    <name evidence="2" type="ORF">NEE01_23680</name>
</gene>
<dbReference type="RefSeq" id="WP_179512678.1">
    <property type="nucleotide sequence ID" value="NZ_JANFAU010000030.1"/>
</dbReference>
<keyword evidence="1" id="KW-0472">Membrane</keyword>
<keyword evidence="1" id="KW-1133">Transmembrane helix</keyword>
<organism evidence="2 3">
    <name type="scientific">Sphingomonas lycopersici</name>
    <dbReference type="NCBI Taxonomy" id="2951807"/>
    <lineage>
        <taxon>Bacteria</taxon>
        <taxon>Pseudomonadati</taxon>
        <taxon>Pseudomonadota</taxon>
        <taxon>Alphaproteobacteria</taxon>
        <taxon>Sphingomonadales</taxon>
        <taxon>Sphingomonadaceae</taxon>
        <taxon>Sphingomonas</taxon>
    </lineage>
</organism>
<reference evidence="2" key="1">
    <citation type="submission" date="2022-06" db="EMBL/GenBank/DDBJ databases">
        <title>Sphingomonas sp. nov. isolated from rhizosphere soil of tomato.</title>
        <authorList>
            <person name="Dong H."/>
            <person name="Gao R."/>
        </authorList>
    </citation>
    <scope>NUCLEOTIDE SEQUENCE</scope>
    <source>
        <strain evidence="2">MMSM24</strain>
    </source>
</reference>
<dbReference type="Proteomes" id="UP001165565">
    <property type="component" value="Unassembled WGS sequence"/>
</dbReference>
<keyword evidence="3" id="KW-1185">Reference proteome</keyword>
<proteinExistence type="predicted"/>
<feature type="transmembrane region" description="Helical" evidence="1">
    <location>
        <begin position="6"/>
        <end position="26"/>
    </location>
</feature>
<keyword evidence="1" id="KW-0812">Transmembrane</keyword>
<dbReference type="AlphaFoldDB" id="A0AA42CWF8"/>
<comment type="caution">
    <text evidence="2">The sequence shown here is derived from an EMBL/GenBank/DDBJ whole genome shotgun (WGS) entry which is preliminary data.</text>
</comment>
<dbReference type="PROSITE" id="PS51257">
    <property type="entry name" value="PROKAR_LIPOPROTEIN"/>
    <property type="match status" value="1"/>
</dbReference>
<accession>A0AA42CWF8</accession>
<name>A0AA42CWF8_9SPHN</name>
<protein>
    <submittedName>
        <fullName evidence="2">Uncharacterized protein</fullName>
    </submittedName>
</protein>
<sequence length="47" mass="5188">MTGWTKVIVATALMAVALGCFNLSLWRRLRAARLRAEAEPDQSARGE</sequence>
<evidence type="ECO:0000313" key="3">
    <source>
        <dbReference type="Proteomes" id="UP001165565"/>
    </source>
</evidence>
<evidence type="ECO:0000256" key="1">
    <source>
        <dbReference type="SAM" id="Phobius"/>
    </source>
</evidence>
<evidence type="ECO:0000313" key="2">
    <source>
        <dbReference type="EMBL" id="MCW6537786.1"/>
    </source>
</evidence>